<dbReference type="InterPro" id="IPR008949">
    <property type="entry name" value="Isoprenoid_synthase_dom_sf"/>
</dbReference>
<dbReference type="Proteomes" id="UP000658656">
    <property type="component" value="Unassembled WGS sequence"/>
</dbReference>
<dbReference type="AlphaFoldDB" id="A0A8H9INZ4"/>
<keyword evidence="3" id="KW-1185">Reference proteome</keyword>
<evidence type="ECO:0000259" key="1">
    <source>
        <dbReference type="Pfam" id="PF01494"/>
    </source>
</evidence>
<dbReference type="Gene3D" id="1.10.600.10">
    <property type="entry name" value="Farnesyl Diphosphate Synthase"/>
    <property type="match status" value="1"/>
</dbReference>
<accession>A0A8H9INZ4</accession>
<dbReference type="GO" id="GO:0071949">
    <property type="term" value="F:FAD binding"/>
    <property type="evidence" value="ECO:0007669"/>
    <property type="project" value="InterPro"/>
</dbReference>
<proteinExistence type="predicted"/>
<dbReference type="InterPro" id="IPR002938">
    <property type="entry name" value="FAD-bd"/>
</dbReference>
<reference evidence="2" key="2">
    <citation type="submission" date="2020-09" db="EMBL/GenBank/DDBJ databases">
        <authorList>
            <person name="Sun Q."/>
            <person name="Zhou Y."/>
        </authorList>
    </citation>
    <scope>NUCLEOTIDE SEQUENCE</scope>
    <source>
        <strain evidence="2">CGMCC 4.7679</strain>
    </source>
</reference>
<organism evidence="2 3">
    <name type="scientific">Amycolatopsis bartoniae</name>
    <dbReference type="NCBI Taxonomy" id="941986"/>
    <lineage>
        <taxon>Bacteria</taxon>
        <taxon>Bacillati</taxon>
        <taxon>Actinomycetota</taxon>
        <taxon>Actinomycetes</taxon>
        <taxon>Pseudonocardiales</taxon>
        <taxon>Pseudonocardiaceae</taxon>
        <taxon>Amycolatopsis</taxon>
    </lineage>
</organism>
<name>A0A8H9INZ4_9PSEU</name>
<comment type="caution">
    <text evidence="2">The sequence shown here is derived from an EMBL/GenBank/DDBJ whole genome shotgun (WGS) entry which is preliminary data.</text>
</comment>
<evidence type="ECO:0000313" key="3">
    <source>
        <dbReference type="Proteomes" id="UP000658656"/>
    </source>
</evidence>
<dbReference type="Gene3D" id="3.50.50.60">
    <property type="entry name" value="FAD/NAD(P)-binding domain"/>
    <property type="match status" value="2"/>
</dbReference>
<dbReference type="PANTHER" id="PTHR42685:SF18">
    <property type="entry name" value="DIGERANYLGERANYLGLYCEROPHOSPHOLIPID REDUCTASE"/>
    <property type="match status" value="1"/>
</dbReference>
<dbReference type="InterPro" id="IPR036188">
    <property type="entry name" value="FAD/NAD-bd_sf"/>
</dbReference>
<dbReference type="InterPro" id="IPR050407">
    <property type="entry name" value="Geranylgeranyl_reductase"/>
</dbReference>
<dbReference type="SUPFAM" id="SSF48576">
    <property type="entry name" value="Terpenoid synthases"/>
    <property type="match status" value="1"/>
</dbReference>
<dbReference type="RefSeq" id="WP_183176800.1">
    <property type="nucleotide sequence ID" value="NZ_BNAV01000001.1"/>
</dbReference>
<dbReference type="Pfam" id="PF01494">
    <property type="entry name" value="FAD_binding_3"/>
    <property type="match status" value="1"/>
</dbReference>
<dbReference type="SUPFAM" id="SSF51905">
    <property type="entry name" value="FAD/NAD(P)-binding domain"/>
    <property type="match status" value="1"/>
</dbReference>
<dbReference type="PANTHER" id="PTHR42685">
    <property type="entry name" value="GERANYLGERANYL DIPHOSPHATE REDUCTASE"/>
    <property type="match status" value="1"/>
</dbReference>
<feature type="domain" description="FAD-binding" evidence="1">
    <location>
        <begin position="2"/>
        <end position="33"/>
    </location>
</feature>
<sequence length="633" mass="66235">MDVLIAGAGPAGSTAARALAEAGLDVVVLERRDPLPEYHVALEPGPVPGGTAGVVLSFGDAPPRRFDDARVQVLPYRDAVLSVREAAVAAGARLVEAEPARVRRGDAEIEDVVRRFGEPVVLLDATGATGAGPGRGWATTGTWRGCALADEVLTHLTQPGANLSTVPLVVRAVPVPGGRATITVTTMSASPLPHQEVAAVVRGADPRLAGALPVGALVDHPVNAGFTPDGATPDGVLTLGEAAGLVNPFTGDGIANAVRSGELAAQAVLASPGDAERIAHAYRRGLRSAFVGYFQSARHAVRHYHLAWRILASSSTSEHPFHRQSHRAVLLGGAMAHDSLRQRRHPDEVTVYLAPFTLACNEVMVRRIGDEWPLLAMHTLGGREPVRHALRPSTLFAGALLSAGGHPDVRHAPVAAAIELALLGALAHSVPASEAEPLARGVDWRYASAVIAADYLLATATEVLTTTRPELAAAFSAWLASLVALRAEERVVPLWESFFEFPARTGAHLAGAGDADVAAVRRLGRTCGRLFLLAEDLALLHGRRSRLDTTLGGALAAGLSGLPDLAGTADEEEIRYRRPALSAVCEESLAAELSAADRAVAGLADARCRRVLNHFARSLAEPVAAYRPEEVAG</sequence>
<protein>
    <recommendedName>
        <fullName evidence="1">FAD-binding domain-containing protein</fullName>
    </recommendedName>
</protein>
<gene>
    <name evidence="2" type="ORF">GCM10017566_13040</name>
</gene>
<reference evidence="2" key="1">
    <citation type="journal article" date="2014" name="Int. J. Syst. Evol. Microbiol.">
        <title>Complete genome sequence of Corynebacterium casei LMG S-19264T (=DSM 44701T), isolated from a smear-ripened cheese.</title>
        <authorList>
            <consortium name="US DOE Joint Genome Institute (JGI-PGF)"/>
            <person name="Walter F."/>
            <person name="Albersmeier A."/>
            <person name="Kalinowski J."/>
            <person name="Ruckert C."/>
        </authorList>
    </citation>
    <scope>NUCLEOTIDE SEQUENCE</scope>
    <source>
        <strain evidence="2">CGMCC 4.7679</strain>
    </source>
</reference>
<dbReference type="EMBL" id="BNAV01000001">
    <property type="protein sequence ID" value="GHF41000.1"/>
    <property type="molecule type" value="Genomic_DNA"/>
</dbReference>
<dbReference type="PRINTS" id="PR00411">
    <property type="entry name" value="PNDRDTASEI"/>
</dbReference>
<evidence type="ECO:0000313" key="2">
    <source>
        <dbReference type="EMBL" id="GHF41000.1"/>
    </source>
</evidence>